<gene>
    <name evidence="1" type="ORF">CARN3_1313</name>
</gene>
<organism evidence="1">
    <name type="scientific">mine drainage metagenome</name>
    <dbReference type="NCBI Taxonomy" id="410659"/>
    <lineage>
        <taxon>unclassified sequences</taxon>
        <taxon>metagenomes</taxon>
        <taxon>ecological metagenomes</taxon>
    </lineage>
</organism>
<dbReference type="EMBL" id="CABN01000120">
    <property type="protein sequence ID" value="CBI00299.1"/>
    <property type="molecule type" value="Genomic_DNA"/>
</dbReference>
<comment type="caution">
    <text evidence="1">The sequence shown here is derived from an EMBL/GenBank/DDBJ whole genome shotgun (WGS) entry which is preliminary data.</text>
</comment>
<dbReference type="AlphaFoldDB" id="E6PZE0"/>
<proteinExistence type="predicted"/>
<reference evidence="1" key="1">
    <citation type="submission" date="2009-10" db="EMBL/GenBank/DDBJ databases">
        <title>Diversity of trophic interactions inside an arsenic-rich microbial ecosystem.</title>
        <authorList>
            <person name="Bertin P.N."/>
            <person name="Heinrich-Salmeron A."/>
            <person name="Pelletier E."/>
            <person name="Goulhen-Chollet F."/>
            <person name="Arsene-Ploetze F."/>
            <person name="Gallien S."/>
            <person name="Calteau A."/>
            <person name="Vallenet D."/>
            <person name="Casiot C."/>
            <person name="Chane-Woon-Ming B."/>
            <person name="Giloteaux L."/>
            <person name="Barakat M."/>
            <person name="Bonnefoy V."/>
            <person name="Bruneel O."/>
            <person name="Chandler M."/>
            <person name="Cleiss J."/>
            <person name="Duran R."/>
            <person name="Elbaz-Poulichet F."/>
            <person name="Fonknechten N."/>
            <person name="Lauga B."/>
            <person name="Mornico D."/>
            <person name="Ortet P."/>
            <person name="Schaeffer C."/>
            <person name="Siguier P."/>
            <person name="Alexander Thil Smith A."/>
            <person name="Van Dorsselaer A."/>
            <person name="Weissenbach J."/>
            <person name="Medigue C."/>
            <person name="Le Paslier D."/>
        </authorList>
    </citation>
    <scope>NUCLEOTIDE SEQUENCE</scope>
</reference>
<sequence>MFAPLRFLWNATRGHRFAPWRSDFLKWRIETFSGKKAETLSAADVFRFIWSTRTELLQFLAWTGSIERESKRQA</sequence>
<accession>E6PZE0</accession>
<evidence type="ECO:0000313" key="1">
    <source>
        <dbReference type="EMBL" id="CBI00299.1"/>
    </source>
</evidence>
<protein>
    <submittedName>
        <fullName evidence="1">Uncharacterized protein</fullName>
    </submittedName>
</protein>
<name>E6PZE0_9ZZZZ</name>